<accession>A0A699V611</accession>
<feature type="compositionally biased region" description="Low complexity" evidence="1">
    <location>
        <begin position="24"/>
        <end position="36"/>
    </location>
</feature>
<comment type="caution">
    <text evidence="2">The sequence shown here is derived from an EMBL/GenBank/DDBJ whole genome shotgun (WGS) entry which is preliminary data.</text>
</comment>
<gene>
    <name evidence="2" type="ORF">Tci_900765</name>
</gene>
<dbReference type="EMBL" id="BKCJ011388716">
    <property type="protein sequence ID" value="GFD28796.1"/>
    <property type="molecule type" value="Genomic_DNA"/>
</dbReference>
<protein>
    <submittedName>
        <fullName evidence="2">Uncharacterized protein</fullName>
    </submittedName>
</protein>
<feature type="non-terminal residue" evidence="2">
    <location>
        <position position="80"/>
    </location>
</feature>
<reference evidence="2" key="1">
    <citation type="journal article" date="2019" name="Sci. Rep.">
        <title>Draft genome of Tanacetum cinerariifolium, the natural source of mosquito coil.</title>
        <authorList>
            <person name="Yamashiro T."/>
            <person name="Shiraishi A."/>
            <person name="Satake H."/>
            <person name="Nakayama K."/>
        </authorList>
    </citation>
    <scope>NUCLEOTIDE SEQUENCE</scope>
</reference>
<dbReference type="AlphaFoldDB" id="A0A699V611"/>
<organism evidence="2">
    <name type="scientific">Tanacetum cinerariifolium</name>
    <name type="common">Dalmatian daisy</name>
    <name type="synonym">Chrysanthemum cinerariifolium</name>
    <dbReference type="NCBI Taxonomy" id="118510"/>
    <lineage>
        <taxon>Eukaryota</taxon>
        <taxon>Viridiplantae</taxon>
        <taxon>Streptophyta</taxon>
        <taxon>Embryophyta</taxon>
        <taxon>Tracheophyta</taxon>
        <taxon>Spermatophyta</taxon>
        <taxon>Magnoliopsida</taxon>
        <taxon>eudicotyledons</taxon>
        <taxon>Gunneridae</taxon>
        <taxon>Pentapetalae</taxon>
        <taxon>asterids</taxon>
        <taxon>campanulids</taxon>
        <taxon>Asterales</taxon>
        <taxon>Asteraceae</taxon>
        <taxon>Asteroideae</taxon>
        <taxon>Anthemideae</taxon>
        <taxon>Anthemidinae</taxon>
        <taxon>Tanacetum</taxon>
    </lineage>
</organism>
<sequence>RPTADWHSLPGRPPRPGLRRARAARAGATGRAGRANAGYPLYLPDHQLAGRRTLVAHPDYSHRGYLGAGCVGALPAPALG</sequence>
<feature type="non-terminal residue" evidence="2">
    <location>
        <position position="1"/>
    </location>
</feature>
<evidence type="ECO:0000256" key="1">
    <source>
        <dbReference type="SAM" id="MobiDB-lite"/>
    </source>
</evidence>
<evidence type="ECO:0000313" key="2">
    <source>
        <dbReference type="EMBL" id="GFD28796.1"/>
    </source>
</evidence>
<proteinExistence type="predicted"/>
<feature type="region of interest" description="Disordered" evidence="1">
    <location>
        <begin position="1"/>
        <end position="36"/>
    </location>
</feature>
<name>A0A699V611_TANCI</name>